<dbReference type="Gene3D" id="2.30.110.10">
    <property type="entry name" value="Electron Transport, Fmn-binding Protein, Chain A"/>
    <property type="match status" value="1"/>
</dbReference>
<sequence>MSRNRRSGGILNRRPRGPLLWAFRLPVVLFRMGAGAVFGRRLIYLVHLGRHTGRRRDTVLEVVDYDPTGPEVFVVSARGPQSDWFLNLQSSGALEVRLGSQHWSRPEHRVLPPDETLRLLQRYRRRHPFLWQALSPLLTAPRHPDADAWTALANRLTAVALRPVSPPAR</sequence>
<dbReference type="NCBIfam" id="TIGR00026">
    <property type="entry name" value="hi_GC_TIGR00026"/>
    <property type="match status" value="1"/>
</dbReference>
<reference evidence="1 2" key="1">
    <citation type="submission" date="2021-01" db="EMBL/GenBank/DDBJ databases">
        <title>Sequencing the genomes of 1000 actinobacteria strains.</title>
        <authorList>
            <person name="Klenk H.-P."/>
        </authorList>
    </citation>
    <scope>NUCLEOTIDE SEQUENCE [LARGE SCALE GENOMIC DNA]</scope>
    <source>
        <strain evidence="1 2">DSM 18662</strain>
    </source>
</reference>
<dbReference type="EMBL" id="JAFBCF010000001">
    <property type="protein sequence ID" value="MBM7800586.1"/>
    <property type="molecule type" value="Genomic_DNA"/>
</dbReference>
<accession>A0ABS2RNJ7</accession>
<dbReference type="InterPro" id="IPR012349">
    <property type="entry name" value="Split_barrel_FMN-bd"/>
</dbReference>
<dbReference type="Proteomes" id="UP000704762">
    <property type="component" value="Unassembled WGS sequence"/>
</dbReference>
<evidence type="ECO:0000313" key="2">
    <source>
        <dbReference type="Proteomes" id="UP000704762"/>
    </source>
</evidence>
<keyword evidence="2" id="KW-1185">Reference proteome</keyword>
<dbReference type="RefSeq" id="WP_204919944.1">
    <property type="nucleotide sequence ID" value="NZ_BAAAQP010000003.1"/>
</dbReference>
<protein>
    <submittedName>
        <fullName evidence="1">Deazaflavin-dependent oxidoreductase (Nitroreductase family)</fullName>
    </submittedName>
</protein>
<proteinExistence type="predicted"/>
<dbReference type="InterPro" id="IPR004378">
    <property type="entry name" value="F420H2_quin_Rdtase"/>
</dbReference>
<dbReference type="Pfam" id="PF04075">
    <property type="entry name" value="F420H2_quin_red"/>
    <property type="match status" value="1"/>
</dbReference>
<comment type="caution">
    <text evidence="1">The sequence shown here is derived from an EMBL/GenBank/DDBJ whole genome shotgun (WGS) entry which is preliminary data.</text>
</comment>
<organism evidence="1 2">
    <name type="scientific">Microlunatus panaciterrae</name>
    <dbReference type="NCBI Taxonomy" id="400768"/>
    <lineage>
        <taxon>Bacteria</taxon>
        <taxon>Bacillati</taxon>
        <taxon>Actinomycetota</taxon>
        <taxon>Actinomycetes</taxon>
        <taxon>Propionibacteriales</taxon>
        <taxon>Propionibacteriaceae</taxon>
        <taxon>Microlunatus</taxon>
    </lineage>
</organism>
<evidence type="ECO:0000313" key="1">
    <source>
        <dbReference type="EMBL" id="MBM7800586.1"/>
    </source>
</evidence>
<gene>
    <name evidence="1" type="ORF">JOE57_003507</name>
</gene>
<name>A0ABS2RNJ7_9ACTN</name>